<evidence type="ECO:0000256" key="8">
    <source>
        <dbReference type="ARBA" id="ARBA00023054"/>
    </source>
</evidence>
<feature type="domain" description="Chitin synthase chs-1/2 N-terminal putative transporter" evidence="15">
    <location>
        <begin position="107"/>
        <end position="479"/>
    </location>
</feature>
<organism evidence="16 17">
    <name type="scientific">Octopus sinensis</name>
    <name type="common">East Asian common octopus</name>
    <dbReference type="NCBI Taxonomy" id="2607531"/>
    <lineage>
        <taxon>Eukaryota</taxon>
        <taxon>Metazoa</taxon>
        <taxon>Spiralia</taxon>
        <taxon>Lophotrochozoa</taxon>
        <taxon>Mollusca</taxon>
        <taxon>Cephalopoda</taxon>
        <taxon>Coleoidea</taxon>
        <taxon>Octopodiformes</taxon>
        <taxon>Octopoda</taxon>
        <taxon>Incirrata</taxon>
        <taxon>Octopodidae</taxon>
        <taxon>Octopus</taxon>
    </lineage>
</organism>
<feature type="transmembrane region" description="Helical" evidence="14">
    <location>
        <begin position="220"/>
        <end position="243"/>
    </location>
</feature>
<evidence type="ECO:0000256" key="3">
    <source>
        <dbReference type="ARBA" id="ARBA00022475"/>
    </source>
</evidence>
<feature type="transmembrane region" description="Helical" evidence="14">
    <location>
        <begin position="1045"/>
        <end position="1066"/>
    </location>
</feature>
<feature type="transmembrane region" description="Helical" evidence="14">
    <location>
        <begin position="426"/>
        <end position="443"/>
    </location>
</feature>
<evidence type="ECO:0000313" key="17">
    <source>
        <dbReference type="RefSeq" id="XP_036368106.1"/>
    </source>
</evidence>
<dbReference type="InterPro" id="IPR055120">
    <property type="entry name" value="Chs-1/2_IV_N"/>
</dbReference>
<evidence type="ECO:0000256" key="5">
    <source>
        <dbReference type="ARBA" id="ARBA00022679"/>
    </source>
</evidence>
<dbReference type="GO" id="GO:0005886">
    <property type="term" value="C:plasma membrane"/>
    <property type="evidence" value="ECO:0007669"/>
    <property type="project" value="UniProtKB-SubCell"/>
</dbReference>
<dbReference type="SUPFAM" id="SSF53448">
    <property type="entry name" value="Nucleotide-diphospho-sugar transferases"/>
    <property type="match status" value="1"/>
</dbReference>
<dbReference type="GO" id="GO:0004100">
    <property type="term" value="F:chitin synthase activity"/>
    <property type="evidence" value="ECO:0007669"/>
    <property type="project" value="UniProtKB-EC"/>
</dbReference>
<protein>
    <recommendedName>
        <fullName evidence="2">chitin synthase</fullName>
        <ecNumber evidence="2">2.4.1.16</ecNumber>
    </recommendedName>
</protein>
<dbReference type="Gene3D" id="3.90.550.10">
    <property type="entry name" value="Spore Coat Polysaccharide Biosynthesis Protein SpsA, Chain A"/>
    <property type="match status" value="1"/>
</dbReference>
<reference evidence="17" key="1">
    <citation type="submission" date="2025-08" db="UniProtKB">
        <authorList>
            <consortium name="RefSeq"/>
        </authorList>
    </citation>
    <scope>IDENTIFICATION</scope>
</reference>
<feature type="transmembrane region" description="Helical" evidence="14">
    <location>
        <begin position="1078"/>
        <end position="1097"/>
    </location>
</feature>
<feature type="transmembrane region" description="Helical" evidence="14">
    <location>
        <begin position="359"/>
        <end position="380"/>
    </location>
</feature>
<feature type="transmembrane region" description="Helical" evidence="14">
    <location>
        <begin position="1349"/>
        <end position="1370"/>
    </location>
</feature>
<dbReference type="EC" id="2.4.1.16" evidence="2"/>
<keyword evidence="16" id="KW-1185">Reference proteome</keyword>
<dbReference type="KEGG" id="osn:115223107"/>
<evidence type="ECO:0000256" key="10">
    <source>
        <dbReference type="ARBA" id="ARBA00023180"/>
    </source>
</evidence>
<evidence type="ECO:0000256" key="13">
    <source>
        <dbReference type="SAM" id="MobiDB-lite"/>
    </source>
</evidence>
<evidence type="ECO:0000313" key="16">
    <source>
        <dbReference type="Proteomes" id="UP000515154"/>
    </source>
</evidence>
<keyword evidence="10" id="KW-0325">Glycoprotein</keyword>
<evidence type="ECO:0000256" key="6">
    <source>
        <dbReference type="ARBA" id="ARBA00022692"/>
    </source>
</evidence>
<dbReference type="InterPro" id="IPR029044">
    <property type="entry name" value="Nucleotide-diphossugar_trans"/>
</dbReference>
<evidence type="ECO:0000256" key="7">
    <source>
        <dbReference type="ARBA" id="ARBA00022989"/>
    </source>
</evidence>
<feature type="compositionally biased region" description="Polar residues" evidence="13">
    <location>
        <begin position="1546"/>
        <end position="1565"/>
    </location>
</feature>
<keyword evidence="4" id="KW-0328">Glycosyltransferase</keyword>
<evidence type="ECO:0000259" key="15">
    <source>
        <dbReference type="Pfam" id="PF23000"/>
    </source>
</evidence>
<evidence type="ECO:0000256" key="4">
    <source>
        <dbReference type="ARBA" id="ARBA00022676"/>
    </source>
</evidence>
<evidence type="ECO:0000256" key="9">
    <source>
        <dbReference type="ARBA" id="ARBA00023136"/>
    </source>
</evidence>
<comment type="catalytic activity">
    <reaction evidence="12">
        <text>[(1-&gt;4)-N-acetyl-beta-D-glucosaminyl](n) + UDP-N-acetyl-alpha-D-glucosamine = [(1-&gt;4)-N-acetyl-beta-D-glucosaminyl](n+1) + UDP + H(+)</text>
        <dbReference type="Rhea" id="RHEA:16637"/>
        <dbReference type="Rhea" id="RHEA-COMP:9593"/>
        <dbReference type="Rhea" id="RHEA-COMP:9595"/>
        <dbReference type="ChEBI" id="CHEBI:15378"/>
        <dbReference type="ChEBI" id="CHEBI:17029"/>
        <dbReference type="ChEBI" id="CHEBI:57705"/>
        <dbReference type="ChEBI" id="CHEBI:58223"/>
        <dbReference type="EC" id="2.4.1.16"/>
    </reaction>
</comment>
<evidence type="ECO:0000256" key="1">
    <source>
        <dbReference type="ARBA" id="ARBA00004651"/>
    </source>
</evidence>
<keyword evidence="5" id="KW-0808">Transferase</keyword>
<feature type="compositionally biased region" description="Polar residues" evidence="13">
    <location>
        <begin position="1194"/>
        <end position="1206"/>
    </location>
</feature>
<keyword evidence="6 14" id="KW-0812">Transmembrane</keyword>
<dbReference type="Pfam" id="PF03142">
    <property type="entry name" value="Chitin_synth_2"/>
    <property type="match status" value="1"/>
</dbReference>
<feature type="compositionally biased region" description="Polar residues" evidence="13">
    <location>
        <begin position="1422"/>
        <end position="1434"/>
    </location>
</feature>
<proteinExistence type="inferred from homology"/>
<feature type="transmembrane region" description="Helical" evidence="14">
    <location>
        <begin position="513"/>
        <end position="534"/>
    </location>
</feature>
<dbReference type="FunFam" id="3.90.550.10:FF:000139">
    <property type="entry name" value="Chitin synthase 8"/>
    <property type="match status" value="1"/>
</dbReference>
<dbReference type="PANTHER" id="PTHR22914">
    <property type="entry name" value="CHITIN SYNTHASE"/>
    <property type="match status" value="1"/>
</dbReference>
<keyword evidence="7 14" id="KW-1133">Transmembrane helix</keyword>
<dbReference type="RefSeq" id="XP_036368106.1">
    <property type="nucleotide sequence ID" value="XM_036512213.1"/>
</dbReference>
<accession>A0A7E6FK49</accession>
<dbReference type="InterPro" id="IPR004835">
    <property type="entry name" value="Chitin_synth"/>
</dbReference>
<keyword evidence="8" id="KW-0175">Coiled coil</keyword>
<sequence length="1638" mass="188226">MPGSRDSFVNHAYINDFQSEIRHVSGKKLIGFSDDVLDDAMTSGNALGKSSRRYRDSYLHNFSGNLILDKLLAAKRNIFQQNENCEIRRPWDVFRHHNQRYVLDDDKTFIIRVIKVIKILMSIVMLLAVITLTLISKSCLFLITSNIYKDLQMKCTLKNGNLKCWRTSATPNDQLRLQPSLKTRIKWIWALIIIVCAPYLLTTLRCLWRICFKNNKKFTWSVFFIVFFVESLQSVGMAIFVIYVLPNIDPLRGESLMFGGAFIPAILKLIDKKSDFGKPIYKTVLDILSVITQATIFLVWPILEWNAGRKSLAIYMPVSLFLISLNWWENYIGKVTWLGERATQKLLKLKRHVRTMHSYIYFVIGIWKCALTIGLVSLMVSETDMGCLKLLYFQKTDAVPCQMISYQTTNVTSITYKNDDGSNGPFWVALIQVASCLVCYIIARNACKVMLQVTSFSVPLVLSSPLTIAFFLGNCELWHKNNDFTWFDPKVMFWTCDVPNNSFSYTLHLINDYYLPIVLAWWLSFLWITSHIWYPNVERLVRTERLFVKTFFCDVFLQLSLTLNRRNDEHDKNRIRSDKVHAALPSPTNNSLLSIAPPAHSLHHTVPMIYVCATMWHETEKEMKAILTSLFRLDLDQSVRSYAQLFDVVDPNYYEFEAHIFFDDAFEYSELENDFKVNSYVNGLIKQMNAAVNNVHKISLVLSPPVLYNTPYGGRMEWVMPGNNKLVVHLKNKDWIRPRKRWSQVMYMYYFLGYNLLGTSHTARRKQTIADNTFLLALDGDVDFKPEALQLLVDRMKKNEKVGAACGRILPRGSGPVLWYQRFEYSISHWLQKATEHVIGCVLCSPGCFSLFRASALMDDNVMRKYASPASEARDFVQYDQGEDRWLCTLLLQRGYRVEYCAASDAFTFAPEGFNEFFNQRRRWIPSTMANIFDVLQNWREVIKINEDISTLYILYQSSLFLLTLLTPGTIFLLIVGAIAIAFPSISLIESLVINIIPLIIFVLACFFLSTNAQLVTAAILTCIYTLSMILVVIGLILKMAEEGICAPTTLFFLFLLGIFISAGLLHPLEIWNIIHGPIYLLTSPCSGMLMIIYAICNMNKISWGTRESRYQASQQKAQEEKAKLSRNKKWWSFLKRKSDKPFSLAELLTCKCCLKASDITEDMKMNTILDKLDMIEKRIENLPKSGNYSLEGSNISSTFNSSAPNDSGKRRTSHTRRSKTDRREGSGAYERSSFIRSRISGWQRDLQDLSAETSVLSENEREFWDELIKKYLEPINVSEETQMRDEKNLDALRNKVCLFFFLCNGLFTIIIFTLQFINNRSTNTDSAGLYISLPCYSNTGYELKVEPLSMLFMVMFGVILLIQFSAMVYHRLSTLLHILASTHINCLKPSQSEMSYMNIFSNLELVRDMINQEKEDDEKSILSNDSITTSAYNTPPKKRRKTVMKLARKNKTKQPSHSLADLFLRSFVKLAHDIDQESTEDGLEQEKGAPKIEPSLKFQGKNSMHAFTVLKDQKHSVLDKINRINDIIRQKELSKLAQIPEHDSNVSFPSTSQTPAHTDDASNTPAIRTMSSAKTKRKTSFLARVDELETFHGSCENHSHRIAVHEISDSDRFTASYLDVRSHENVSSNYQIQTSRL</sequence>
<feature type="region of interest" description="Disordered" evidence="13">
    <location>
        <begin position="1539"/>
        <end position="1565"/>
    </location>
</feature>
<feature type="transmembrane region" description="Helical" evidence="14">
    <location>
        <begin position="119"/>
        <end position="143"/>
    </location>
</feature>
<name>A0A7E6FK49_9MOLL</name>
<feature type="transmembrane region" description="Helical" evidence="14">
    <location>
        <begin position="992"/>
        <end position="1010"/>
    </location>
</feature>
<feature type="transmembrane region" description="Helical" evidence="14">
    <location>
        <begin position="1016"/>
        <end position="1038"/>
    </location>
</feature>
<feature type="transmembrane region" description="Helical" evidence="14">
    <location>
        <begin position="450"/>
        <end position="472"/>
    </location>
</feature>
<feature type="transmembrane region" description="Helical" evidence="14">
    <location>
        <begin position="1297"/>
        <end position="1318"/>
    </location>
</feature>
<keyword evidence="9 14" id="KW-0472">Membrane</keyword>
<feature type="compositionally biased region" description="Basic residues" evidence="13">
    <location>
        <begin position="1211"/>
        <end position="1221"/>
    </location>
</feature>
<feature type="region of interest" description="Disordered" evidence="13">
    <location>
        <begin position="1194"/>
        <end position="1230"/>
    </location>
</feature>
<dbReference type="PANTHER" id="PTHR22914:SF42">
    <property type="entry name" value="CHITIN SYNTHASE"/>
    <property type="match status" value="1"/>
</dbReference>
<evidence type="ECO:0000256" key="11">
    <source>
        <dbReference type="ARBA" id="ARBA00046329"/>
    </source>
</evidence>
<evidence type="ECO:0000256" key="2">
    <source>
        <dbReference type="ARBA" id="ARBA00012543"/>
    </source>
</evidence>
<dbReference type="Proteomes" id="UP000515154">
    <property type="component" value="Linkage group LG22"/>
</dbReference>
<comment type="subcellular location">
    <subcellularLocation>
        <location evidence="1">Cell membrane</location>
        <topology evidence="1">Multi-pass membrane protein</topology>
    </subcellularLocation>
</comment>
<keyword evidence="3" id="KW-1003">Cell membrane</keyword>
<feature type="transmembrane region" description="Helical" evidence="14">
    <location>
        <begin position="187"/>
        <end position="208"/>
    </location>
</feature>
<gene>
    <name evidence="17" type="primary">LOC115223107</name>
</gene>
<evidence type="ECO:0000256" key="12">
    <source>
        <dbReference type="ARBA" id="ARBA00048014"/>
    </source>
</evidence>
<dbReference type="CDD" id="cd04190">
    <property type="entry name" value="Chitin_synth_C"/>
    <property type="match status" value="1"/>
</dbReference>
<evidence type="ECO:0000256" key="14">
    <source>
        <dbReference type="SAM" id="Phobius"/>
    </source>
</evidence>
<dbReference type="Pfam" id="PF23000">
    <property type="entry name" value="ChitinSynthase_IV_N"/>
    <property type="match status" value="1"/>
</dbReference>
<feature type="transmembrane region" description="Helical" evidence="14">
    <location>
        <begin position="283"/>
        <end position="302"/>
    </location>
</feature>
<feature type="transmembrane region" description="Helical" evidence="14">
    <location>
        <begin position="960"/>
        <end position="983"/>
    </location>
</feature>
<comment type="similarity">
    <text evidence="11">Belongs to the chitin synthase family. Class IV subfamily.</text>
</comment>
<dbReference type="GO" id="GO:0006031">
    <property type="term" value="P:chitin biosynthetic process"/>
    <property type="evidence" value="ECO:0007669"/>
    <property type="project" value="TreeGrafter"/>
</dbReference>
<feature type="region of interest" description="Disordered" evidence="13">
    <location>
        <begin position="1417"/>
        <end position="1440"/>
    </location>
</feature>